<dbReference type="AlphaFoldDB" id="K7Z5B9"/>
<keyword evidence="4 12" id="KW-0813">Transport</keyword>
<reference evidence="14" key="2">
    <citation type="journal article" date="2013" name="Syst. Entomol.">
        <title>Shaking the Diptera tree of life: performance analysis of nuclear and mitochondrial sequence data partitions.</title>
        <authorList>
            <person name="Caravas J."/>
            <person name="Friedrich M."/>
        </authorList>
    </citation>
    <scope>NUCLEOTIDE SEQUENCE</scope>
</reference>
<feature type="transmembrane region" description="Helical" evidence="13">
    <location>
        <begin position="12"/>
        <end position="34"/>
    </location>
</feature>
<feature type="non-terminal residue" evidence="14">
    <location>
        <position position="1"/>
    </location>
</feature>
<keyword evidence="10 12" id="KW-0496">Mitochondrion</keyword>
<evidence type="ECO:0000256" key="5">
    <source>
        <dbReference type="ARBA" id="ARBA00022547"/>
    </source>
</evidence>
<keyword evidence="5 12" id="KW-0138">CF(0)</keyword>
<evidence type="ECO:0000256" key="11">
    <source>
        <dbReference type="ARBA" id="ARBA00023136"/>
    </source>
</evidence>
<evidence type="ECO:0000256" key="7">
    <source>
        <dbReference type="ARBA" id="ARBA00022781"/>
    </source>
</evidence>
<accession>K7Z5B9</accession>
<evidence type="ECO:0000256" key="12">
    <source>
        <dbReference type="RuleBase" id="RU003661"/>
    </source>
</evidence>
<dbReference type="InterPro" id="IPR001421">
    <property type="entry name" value="ATP8_metazoa"/>
</dbReference>
<keyword evidence="6 12" id="KW-0812">Transmembrane</keyword>
<gene>
    <name evidence="14" type="primary">ATP8</name>
</gene>
<dbReference type="GO" id="GO:0045259">
    <property type="term" value="C:proton-transporting ATP synthase complex"/>
    <property type="evidence" value="ECO:0007669"/>
    <property type="project" value="UniProtKB-KW"/>
</dbReference>
<sequence length="54" mass="6655">IPQMAPIKWLILFILFIFIFLLFNMMNYFTFILTPPKNLSQNKMIANNYLIWKW</sequence>
<dbReference type="GO" id="GO:0015986">
    <property type="term" value="P:proton motive force-driven ATP synthesis"/>
    <property type="evidence" value="ECO:0007669"/>
    <property type="project" value="InterPro"/>
</dbReference>
<evidence type="ECO:0000256" key="8">
    <source>
        <dbReference type="ARBA" id="ARBA00022989"/>
    </source>
</evidence>
<comment type="subcellular location">
    <subcellularLocation>
        <location evidence="1 12">Mitochondrion membrane</location>
        <topology evidence="1 12">Single-pass membrane protein</topology>
    </subcellularLocation>
</comment>
<name>K7Z5B9_BIBXA</name>
<keyword evidence="9 12" id="KW-0406">Ion transport</keyword>
<geneLocation type="mitochondrion" evidence="14"/>
<evidence type="ECO:0000256" key="4">
    <source>
        <dbReference type="ARBA" id="ARBA00022448"/>
    </source>
</evidence>
<proteinExistence type="inferred from homology"/>
<feature type="non-terminal residue" evidence="14">
    <location>
        <position position="54"/>
    </location>
</feature>
<evidence type="ECO:0000256" key="1">
    <source>
        <dbReference type="ARBA" id="ARBA00004304"/>
    </source>
</evidence>
<evidence type="ECO:0000256" key="13">
    <source>
        <dbReference type="SAM" id="Phobius"/>
    </source>
</evidence>
<evidence type="ECO:0000256" key="6">
    <source>
        <dbReference type="ARBA" id="ARBA00022692"/>
    </source>
</evidence>
<comment type="subunit">
    <text evidence="3">F-type ATPases have 2 components, CF(1) - the catalytic core - and CF(0) - the membrane proton channel.</text>
</comment>
<keyword evidence="8 13" id="KW-1133">Transmembrane helix</keyword>
<comment type="similarity">
    <text evidence="2 12">Belongs to the ATPase protein 8 family.</text>
</comment>
<reference evidence="14" key="1">
    <citation type="journal article" date="2011" name="Proc. Natl. Acad. Sci. U.S.A.">
        <title>Episodic radiations in the fly tree of life.</title>
        <authorList>
            <person name="Wiegmann B.M."/>
            <person name="Trautwein M.D."/>
            <person name="Winkler I.S."/>
            <person name="Barr N.B."/>
            <person name="Kim J.W."/>
            <person name="Lambkin C."/>
            <person name="Bertone M.A."/>
            <person name="Cassel B.K."/>
            <person name="Bayless K.M."/>
            <person name="Heimberg A.M."/>
            <person name="Wheeler B.M."/>
            <person name="Peterson K.J."/>
            <person name="Pape T."/>
            <person name="Sinclair B.J."/>
            <person name="Skevington J.H."/>
            <person name="Blagoderov V."/>
            <person name="Caravas J."/>
            <person name="Kutty S.N."/>
            <person name="Schmidt-Ott U."/>
            <person name="Kampmeier G.E."/>
            <person name="Thompson F.C."/>
            <person name="Grimaldi D.A."/>
            <person name="Beckenbach A.T."/>
            <person name="Courtney G.W."/>
            <person name="Friedrich M."/>
            <person name="Meier R."/>
            <person name="Yeates D.K."/>
        </authorList>
    </citation>
    <scope>NUCLEOTIDE SEQUENCE</scope>
</reference>
<organism evidence="14">
    <name type="scientific">Bibio xanthopus</name>
    <name type="common">March fly</name>
    <dbReference type="NCBI Taxonomy" id="1262228"/>
    <lineage>
        <taxon>Eukaryota</taxon>
        <taxon>Metazoa</taxon>
        <taxon>Ecdysozoa</taxon>
        <taxon>Arthropoda</taxon>
        <taxon>Hexapoda</taxon>
        <taxon>Insecta</taxon>
        <taxon>Pterygota</taxon>
        <taxon>Neoptera</taxon>
        <taxon>Endopterygota</taxon>
        <taxon>Diptera</taxon>
        <taxon>Nematocera</taxon>
        <taxon>Bibionoidea</taxon>
        <taxon>Bibionidae</taxon>
        <taxon>Bibio</taxon>
    </lineage>
</organism>
<keyword evidence="7 12" id="KW-0375">Hydrogen ion transport</keyword>
<evidence type="ECO:0000313" key="14">
    <source>
        <dbReference type="EMBL" id="AFY05140.1"/>
    </source>
</evidence>
<dbReference type="Pfam" id="PF00895">
    <property type="entry name" value="ATP-synt_8"/>
    <property type="match status" value="1"/>
</dbReference>
<evidence type="ECO:0000256" key="3">
    <source>
        <dbReference type="ARBA" id="ARBA00011291"/>
    </source>
</evidence>
<protein>
    <recommendedName>
        <fullName evidence="12">ATP synthase complex subunit 8</fullName>
    </recommendedName>
</protein>
<evidence type="ECO:0000256" key="10">
    <source>
        <dbReference type="ARBA" id="ARBA00023128"/>
    </source>
</evidence>
<evidence type="ECO:0000256" key="9">
    <source>
        <dbReference type="ARBA" id="ARBA00023065"/>
    </source>
</evidence>
<dbReference type="EMBL" id="KC178439">
    <property type="protein sequence ID" value="AFY05140.1"/>
    <property type="molecule type" value="Genomic_DNA"/>
</dbReference>
<evidence type="ECO:0000256" key="2">
    <source>
        <dbReference type="ARBA" id="ARBA00008892"/>
    </source>
</evidence>
<dbReference type="GO" id="GO:0015078">
    <property type="term" value="F:proton transmembrane transporter activity"/>
    <property type="evidence" value="ECO:0007669"/>
    <property type="project" value="InterPro"/>
</dbReference>
<dbReference type="GO" id="GO:0031966">
    <property type="term" value="C:mitochondrial membrane"/>
    <property type="evidence" value="ECO:0007669"/>
    <property type="project" value="UniProtKB-SubCell"/>
</dbReference>
<keyword evidence="11 13" id="KW-0472">Membrane</keyword>